<dbReference type="SMART" id="SM00283">
    <property type="entry name" value="MA"/>
    <property type="match status" value="1"/>
</dbReference>
<evidence type="ECO:0000313" key="5">
    <source>
        <dbReference type="Proteomes" id="UP000190105"/>
    </source>
</evidence>
<dbReference type="Gene3D" id="1.10.287.950">
    <property type="entry name" value="Methyl-accepting chemotaxis protein"/>
    <property type="match status" value="1"/>
</dbReference>
<evidence type="ECO:0000256" key="1">
    <source>
        <dbReference type="ARBA" id="ARBA00023224"/>
    </source>
</evidence>
<feature type="domain" description="Methyl-accepting transducer" evidence="3">
    <location>
        <begin position="131"/>
        <end position="275"/>
    </location>
</feature>
<evidence type="ECO:0000259" key="3">
    <source>
        <dbReference type="PROSITE" id="PS50111"/>
    </source>
</evidence>
<dbReference type="SUPFAM" id="SSF58104">
    <property type="entry name" value="Methyl-accepting chemotaxis protein (MCP) signaling domain"/>
    <property type="match status" value="1"/>
</dbReference>
<organism evidence="4 5">
    <name type="scientific">Caloramator quimbayensis</name>
    <dbReference type="NCBI Taxonomy" id="1147123"/>
    <lineage>
        <taxon>Bacteria</taxon>
        <taxon>Bacillati</taxon>
        <taxon>Bacillota</taxon>
        <taxon>Clostridia</taxon>
        <taxon>Eubacteriales</taxon>
        <taxon>Clostridiaceae</taxon>
        <taxon>Caloramator</taxon>
    </lineage>
</organism>
<dbReference type="InterPro" id="IPR004089">
    <property type="entry name" value="MCPsignal_dom"/>
</dbReference>
<dbReference type="Proteomes" id="UP000190105">
    <property type="component" value="Unassembled WGS sequence"/>
</dbReference>
<keyword evidence="5" id="KW-1185">Reference proteome</keyword>
<protein>
    <submittedName>
        <fullName evidence="4">Methyl-accepting chemotaxis protein (MCP) signalling domain-containing protein</fullName>
    </submittedName>
</protein>
<dbReference type="RefSeq" id="WP_078696908.1">
    <property type="nucleotide sequence ID" value="NZ_FUYH01000013.1"/>
</dbReference>
<name>A0A1T4XUG0_9CLOT</name>
<dbReference type="OrthoDB" id="9807021at2"/>
<dbReference type="AlphaFoldDB" id="A0A1T4XUG0"/>
<accession>A0A1T4XUG0</accession>
<proteinExistence type="predicted"/>
<gene>
    <name evidence="4" type="ORF">SAMN05443428_11356</name>
</gene>
<keyword evidence="1 2" id="KW-0807">Transducer</keyword>
<dbReference type="STRING" id="1147123.SAMN05443428_11356"/>
<dbReference type="Pfam" id="PF00015">
    <property type="entry name" value="MCPsignal"/>
    <property type="match status" value="1"/>
</dbReference>
<sequence>MDQSSDIFNSCIKIIPYITSFFEDDVAFSICDREKYIYLHGLEKFNLHVKVGDKVSTDGSDYLSMKDGKSHSKLIPKEVFGTEVKSISTPLRDESGSVIGCFALVKSTSRHHDIMDMSQNLSGALQQISATVNHISSSVQNIVESSEDIHKNALIASDEAKKTDEVLSFVKSIAEQTNLLGLNAAIEAARAGESGRGFTVVAQEIRKLSKHSSESVKKISDILKNINDSISIIASKVSNTNEVFTEQAAALEQINASIQELTSSAQVLEEIASKY</sequence>
<dbReference type="GO" id="GO:0016020">
    <property type="term" value="C:membrane"/>
    <property type="evidence" value="ECO:0007669"/>
    <property type="project" value="InterPro"/>
</dbReference>
<dbReference type="PANTHER" id="PTHR32089:SF112">
    <property type="entry name" value="LYSOZYME-LIKE PROTEIN-RELATED"/>
    <property type="match status" value="1"/>
</dbReference>
<dbReference type="PANTHER" id="PTHR32089">
    <property type="entry name" value="METHYL-ACCEPTING CHEMOTAXIS PROTEIN MCPB"/>
    <property type="match status" value="1"/>
</dbReference>
<dbReference type="PROSITE" id="PS50111">
    <property type="entry name" value="CHEMOTAXIS_TRANSDUC_2"/>
    <property type="match status" value="1"/>
</dbReference>
<evidence type="ECO:0000256" key="2">
    <source>
        <dbReference type="PROSITE-ProRule" id="PRU00284"/>
    </source>
</evidence>
<dbReference type="EMBL" id="FUYH01000013">
    <property type="protein sequence ID" value="SKA93144.1"/>
    <property type="molecule type" value="Genomic_DNA"/>
</dbReference>
<reference evidence="5" key="1">
    <citation type="submission" date="2017-02" db="EMBL/GenBank/DDBJ databases">
        <authorList>
            <person name="Varghese N."/>
            <person name="Submissions S."/>
        </authorList>
    </citation>
    <scope>NUCLEOTIDE SEQUENCE [LARGE SCALE GENOMIC DNA]</scope>
    <source>
        <strain evidence="5">USBA 833</strain>
    </source>
</reference>
<evidence type="ECO:0000313" key="4">
    <source>
        <dbReference type="EMBL" id="SKA93144.1"/>
    </source>
</evidence>
<dbReference type="GO" id="GO:0007165">
    <property type="term" value="P:signal transduction"/>
    <property type="evidence" value="ECO:0007669"/>
    <property type="project" value="UniProtKB-KW"/>
</dbReference>